<dbReference type="EMBL" id="JARVCO010000007">
    <property type="protein sequence ID" value="MDZ8118286.1"/>
    <property type="molecule type" value="Genomic_DNA"/>
</dbReference>
<protein>
    <submittedName>
        <fullName evidence="1">Uncharacterized protein</fullName>
    </submittedName>
</protein>
<keyword evidence="2" id="KW-1185">Reference proteome</keyword>
<accession>A0ABU5MWF6</accession>
<evidence type="ECO:0000313" key="2">
    <source>
        <dbReference type="Proteomes" id="UP001290861"/>
    </source>
</evidence>
<sequence length="156" mass="17726">MMDEKMSTDPTADKQADLVLQQLLHLKSYERPDPSRMTRNKQNIMRSVRQVQSRKRKPLLDLLELNIPWFFAEPKYGIAALFVAFLGLQYVGMSTRQNAMETGIYTSSDLVATYHHPGESSAVVSNRYPSLPSNYQLFSNPQGDQTVVPAAFKLDE</sequence>
<dbReference type="Proteomes" id="UP001290861">
    <property type="component" value="Unassembled WGS sequence"/>
</dbReference>
<organism evidence="1 2">
    <name type="scientific">Pontiella agarivorans</name>
    <dbReference type="NCBI Taxonomy" id="3038953"/>
    <lineage>
        <taxon>Bacteria</taxon>
        <taxon>Pseudomonadati</taxon>
        <taxon>Kiritimatiellota</taxon>
        <taxon>Kiritimatiellia</taxon>
        <taxon>Kiritimatiellales</taxon>
        <taxon>Pontiellaceae</taxon>
        <taxon>Pontiella</taxon>
    </lineage>
</organism>
<dbReference type="RefSeq" id="WP_322608084.1">
    <property type="nucleotide sequence ID" value="NZ_JARVCO010000007.1"/>
</dbReference>
<reference evidence="1 2" key="1">
    <citation type="journal article" date="2024" name="Appl. Environ. Microbiol.">
        <title>Pontiella agarivorans sp. nov., a novel marine anaerobic bacterium capable of degrading macroalgal polysaccharides and fixing nitrogen.</title>
        <authorList>
            <person name="Liu N."/>
            <person name="Kivenson V."/>
            <person name="Peng X."/>
            <person name="Cui Z."/>
            <person name="Lankiewicz T.S."/>
            <person name="Gosselin K.M."/>
            <person name="English C.J."/>
            <person name="Blair E.M."/>
            <person name="O'Malley M.A."/>
            <person name="Valentine D.L."/>
        </authorList>
    </citation>
    <scope>NUCLEOTIDE SEQUENCE [LARGE SCALE GENOMIC DNA]</scope>
    <source>
        <strain evidence="1 2">NLcol2</strain>
    </source>
</reference>
<proteinExistence type="predicted"/>
<comment type="caution">
    <text evidence="1">The sequence shown here is derived from an EMBL/GenBank/DDBJ whole genome shotgun (WGS) entry which is preliminary data.</text>
</comment>
<name>A0ABU5MWF6_9BACT</name>
<evidence type="ECO:0000313" key="1">
    <source>
        <dbReference type="EMBL" id="MDZ8118286.1"/>
    </source>
</evidence>
<gene>
    <name evidence="1" type="ORF">P9H32_06545</name>
</gene>